<keyword evidence="1" id="KW-0732">Signal</keyword>
<proteinExistence type="predicted"/>
<dbReference type="Proteomes" id="UP001157440">
    <property type="component" value="Unassembled WGS sequence"/>
</dbReference>
<organism evidence="2 3">
    <name type="scientific">Methylobacterium tardum</name>
    <dbReference type="NCBI Taxonomy" id="374432"/>
    <lineage>
        <taxon>Bacteria</taxon>
        <taxon>Pseudomonadati</taxon>
        <taxon>Pseudomonadota</taxon>
        <taxon>Alphaproteobacteria</taxon>
        <taxon>Hyphomicrobiales</taxon>
        <taxon>Methylobacteriaceae</taxon>
        <taxon>Methylobacterium</taxon>
    </lineage>
</organism>
<feature type="chain" id="PRO_5041371121" evidence="1">
    <location>
        <begin position="26"/>
        <end position="72"/>
    </location>
</feature>
<sequence length="72" mass="7625">MKKPLLAVIGLIAFSATLGSATAPASALGACGPNGHRNAWGRCVWGGQNQAWCLRHRGRVAGYGPYGTRWCR</sequence>
<dbReference type="NCBIfam" id="NF047412">
    <property type="entry name" value="sig_GCG_CRPN_rpt"/>
    <property type="match status" value="1"/>
</dbReference>
<accession>A0AA37TG99</accession>
<gene>
    <name evidence="2" type="ORF">GCM10007890_24610</name>
</gene>
<evidence type="ECO:0000313" key="2">
    <source>
        <dbReference type="EMBL" id="GLS70448.1"/>
    </source>
</evidence>
<dbReference type="RefSeq" id="WP_192708739.1">
    <property type="nucleotide sequence ID" value="NZ_BPQZ01000022.1"/>
</dbReference>
<protein>
    <submittedName>
        <fullName evidence="2">Uncharacterized protein</fullName>
    </submittedName>
</protein>
<reference evidence="3" key="1">
    <citation type="journal article" date="2019" name="Int. J. Syst. Evol. Microbiol.">
        <title>The Global Catalogue of Microorganisms (GCM) 10K type strain sequencing project: providing services to taxonomists for standard genome sequencing and annotation.</title>
        <authorList>
            <consortium name="The Broad Institute Genomics Platform"/>
            <consortium name="The Broad Institute Genome Sequencing Center for Infectious Disease"/>
            <person name="Wu L."/>
            <person name="Ma J."/>
        </authorList>
    </citation>
    <scope>NUCLEOTIDE SEQUENCE [LARGE SCALE GENOMIC DNA]</scope>
    <source>
        <strain evidence="3">NBRC 103632</strain>
    </source>
</reference>
<name>A0AA37TG99_9HYPH</name>
<feature type="signal peptide" evidence="1">
    <location>
        <begin position="1"/>
        <end position="25"/>
    </location>
</feature>
<keyword evidence="3" id="KW-1185">Reference proteome</keyword>
<evidence type="ECO:0000256" key="1">
    <source>
        <dbReference type="SAM" id="SignalP"/>
    </source>
</evidence>
<dbReference type="PROSITE" id="PS51257">
    <property type="entry name" value="PROKAR_LIPOPROTEIN"/>
    <property type="match status" value="1"/>
</dbReference>
<dbReference type="InterPro" id="IPR058110">
    <property type="entry name" value="GCG_CRPN_dom"/>
</dbReference>
<dbReference type="EMBL" id="BSPL01000016">
    <property type="protein sequence ID" value="GLS70448.1"/>
    <property type="molecule type" value="Genomic_DNA"/>
</dbReference>
<comment type="caution">
    <text evidence="2">The sequence shown here is derived from an EMBL/GenBank/DDBJ whole genome shotgun (WGS) entry which is preliminary data.</text>
</comment>
<evidence type="ECO:0000313" key="3">
    <source>
        <dbReference type="Proteomes" id="UP001157440"/>
    </source>
</evidence>
<dbReference type="AlphaFoldDB" id="A0AA37TG99"/>